<dbReference type="FunFam" id="1.10.510.10:FF:000021">
    <property type="entry name" value="Serine/threonine protein kinase"/>
    <property type="match status" value="1"/>
</dbReference>
<dbReference type="PROSITE" id="PS00107">
    <property type="entry name" value="PROTEIN_KINASE_ATP"/>
    <property type="match status" value="1"/>
</dbReference>
<dbReference type="InterPro" id="IPR011009">
    <property type="entry name" value="Kinase-like_dom_sf"/>
</dbReference>
<dbReference type="InterPro" id="IPR000719">
    <property type="entry name" value="Prot_kinase_dom"/>
</dbReference>
<keyword evidence="5 9" id="KW-0418">Kinase</keyword>
<dbReference type="SUPFAM" id="SSF56436">
    <property type="entry name" value="C-type lectin-like"/>
    <property type="match status" value="1"/>
</dbReference>
<dbReference type="Gene3D" id="3.90.1580.10">
    <property type="entry name" value="paralog of FGE (formylglycine-generating enzyme)"/>
    <property type="match status" value="1"/>
</dbReference>
<keyword evidence="2" id="KW-0723">Serine/threonine-protein kinase</keyword>
<dbReference type="AlphaFoldDB" id="A0AAW9R573"/>
<dbReference type="EC" id="2.7.11.1" evidence="1"/>
<keyword evidence="3 9" id="KW-0808">Transferase</keyword>
<dbReference type="InterPro" id="IPR008266">
    <property type="entry name" value="Tyr_kinase_AS"/>
</dbReference>
<dbReference type="SUPFAM" id="SSF56112">
    <property type="entry name" value="Protein kinase-like (PK-like)"/>
    <property type="match status" value="1"/>
</dbReference>
<evidence type="ECO:0000256" key="4">
    <source>
        <dbReference type="ARBA" id="ARBA00022741"/>
    </source>
</evidence>
<evidence type="ECO:0000256" key="3">
    <source>
        <dbReference type="ARBA" id="ARBA00022679"/>
    </source>
</evidence>
<evidence type="ECO:0000256" key="6">
    <source>
        <dbReference type="ARBA" id="ARBA00022840"/>
    </source>
</evidence>
<dbReference type="Gene3D" id="3.30.200.20">
    <property type="entry name" value="Phosphorylase Kinase, domain 1"/>
    <property type="match status" value="1"/>
</dbReference>
<dbReference type="Pfam" id="PF00069">
    <property type="entry name" value="Pkinase"/>
    <property type="match status" value="1"/>
</dbReference>
<evidence type="ECO:0000256" key="5">
    <source>
        <dbReference type="ARBA" id="ARBA00022777"/>
    </source>
</evidence>
<reference evidence="9 10" key="1">
    <citation type="journal article" date="2016" name="Antonie Van Leeuwenhoek">
        <title>Denitratimonas tolerans gen. nov., sp. nov., a denitrifying bacterium isolated from a bioreactor for tannery wastewater treatment.</title>
        <authorList>
            <person name="Han S.I."/>
            <person name="Kim J.O."/>
            <person name="Lee Y.R."/>
            <person name="Ekpeghere K.I."/>
            <person name="Koh S.C."/>
            <person name="Whang K.S."/>
        </authorList>
    </citation>
    <scope>NUCLEOTIDE SEQUENCE [LARGE SCALE GENOMIC DNA]</scope>
    <source>
        <strain evidence="9 10">KACC 17565</strain>
    </source>
</reference>
<proteinExistence type="predicted"/>
<dbReference type="Pfam" id="PF03781">
    <property type="entry name" value="FGE-sulfatase"/>
    <property type="match status" value="1"/>
</dbReference>
<gene>
    <name evidence="9" type="ORF">WB794_07515</name>
</gene>
<keyword evidence="10" id="KW-1185">Reference proteome</keyword>
<dbReference type="RefSeq" id="WP_337335231.1">
    <property type="nucleotide sequence ID" value="NZ_JBBDHC010000008.1"/>
</dbReference>
<evidence type="ECO:0000259" key="8">
    <source>
        <dbReference type="PROSITE" id="PS50011"/>
    </source>
</evidence>
<dbReference type="InterPro" id="IPR042095">
    <property type="entry name" value="SUMF_sf"/>
</dbReference>
<dbReference type="InterPro" id="IPR017441">
    <property type="entry name" value="Protein_kinase_ATP_BS"/>
</dbReference>
<dbReference type="Gene3D" id="1.10.510.10">
    <property type="entry name" value="Transferase(Phosphotransferase) domain 1"/>
    <property type="match status" value="1"/>
</dbReference>
<evidence type="ECO:0000256" key="2">
    <source>
        <dbReference type="ARBA" id="ARBA00022527"/>
    </source>
</evidence>
<dbReference type="PANTHER" id="PTHR43289">
    <property type="entry name" value="MITOGEN-ACTIVATED PROTEIN KINASE KINASE KINASE 20-RELATED"/>
    <property type="match status" value="1"/>
</dbReference>
<protein>
    <recommendedName>
        <fullName evidence="1">non-specific serine/threonine protein kinase</fullName>
        <ecNumber evidence="1">2.7.11.1</ecNumber>
    </recommendedName>
</protein>
<sequence length="762" mass="82461">MDFPGYSVICEIGRGGMATVYRARQVMLDREVALKVLNPALAAEPVNAQRFLQEARMLASLEHPHVVPVYEVGVTPEGSHYFSMQLLENGDFAARLERGIDQAELVRVLAAVADALGYAHARGYVHRDVTPANILFDAEDNPRLTDFGIARAMSVSSRITASGLSVGTSHYMSPEQARGAEVDPRSDIYSLGVVCYEALTGKPPFEGSDAFAVAYAHVHEQVPPLPARYLVWQPLVDHCLAKNPDERFQDCTQFIDMLRRIAPSLRATSGARRAQASGEHPVPADFSDDAVIAEPSWRQPGLLQADAHAEASAPGRPRWVGPFVALVGLVGILALFAWRPWSTVAPETAMPGPEPALVQEAGLDAGDDGLSAEEAAELAVLASSQGVEDPIRALLLQARRDFAARRYTSPPGNNALQRYRQVQAQEPGNREARAGIERIAQRYLALADEQAGDEDPSLWLGYLQRAGELAVEFGVEDVATGVAERREAWLDRTLKEGEVAIAAWDRERAVLVFERGLALAPDSSALQQGLARARRIGRDGFAFRDTVDGRAGPEMLVVGSLAYGRSPVTLGEFRHYWERVGQGRFGSLPANCRDRESLFRGSRKRTFLDPGFTQDDSHPVVCVTAAMADDYARWLSQMSARAYRVPSSAELAAVGVGSADDCTANGRDAAYRAIHGGRDALGCDDGHAETSPVMAFAPAANGLRDTRGNVREWTSDCVGGACRERLVSGGSWASSVSDGTTRAFPADTGFNTIGFRVVREIP</sequence>
<evidence type="ECO:0000313" key="9">
    <source>
        <dbReference type="EMBL" id="MEJ1249517.1"/>
    </source>
</evidence>
<evidence type="ECO:0000313" key="10">
    <source>
        <dbReference type="Proteomes" id="UP001364472"/>
    </source>
</evidence>
<organism evidence="9 10">
    <name type="scientific">Denitratimonas tolerans</name>
    <dbReference type="NCBI Taxonomy" id="1338420"/>
    <lineage>
        <taxon>Bacteria</taxon>
        <taxon>Pseudomonadati</taxon>
        <taxon>Pseudomonadota</taxon>
        <taxon>Gammaproteobacteria</taxon>
        <taxon>Lysobacterales</taxon>
        <taxon>Lysobacteraceae</taxon>
        <taxon>Denitratimonas</taxon>
    </lineage>
</organism>
<dbReference type="CDD" id="cd14014">
    <property type="entry name" value="STKc_PknB_like"/>
    <property type="match status" value="1"/>
</dbReference>
<comment type="caution">
    <text evidence="9">The sequence shown here is derived from an EMBL/GenBank/DDBJ whole genome shotgun (WGS) entry which is preliminary data.</text>
</comment>
<dbReference type="InterPro" id="IPR016187">
    <property type="entry name" value="CTDL_fold"/>
</dbReference>
<dbReference type="Proteomes" id="UP001364472">
    <property type="component" value="Unassembled WGS sequence"/>
</dbReference>
<feature type="domain" description="Protein kinase" evidence="8">
    <location>
        <begin position="6"/>
        <end position="265"/>
    </location>
</feature>
<dbReference type="PROSITE" id="PS00109">
    <property type="entry name" value="PROTEIN_KINASE_TYR"/>
    <property type="match status" value="1"/>
</dbReference>
<dbReference type="PROSITE" id="PS50011">
    <property type="entry name" value="PROTEIN_KINASE_DOM"/>
    <property type="match status" value="1"/>
</dbReference>
<feature type="binding site" evidence="7">
    <location>
        <position position="35"/>
    </location>
    <ligand>
        <name>ATP</name>
        <dbReference type="ChEBI" id="CHEBI:30616"/>
    </ligand>
</feature>
<keyword evidence="4 7" id="KW-0547">Nucleotide-binding</keyword>
<accession>A0AAW9R573</accession>
<evidence type="ECO:0000256" key="1">
    <source>
        <dbReference type="ARBA" id="ARBA00012513"/>
    </source>
</evidence>
<evidence type="ECO:0000256" key="7">
    <source>
        <dbReference type="PROSITE-ProRule" id="PRU10141"/>
    </source>
</evidence>
<name>A0AAW9R573_9GAMM</name>
<dbReference type="PANTHER" id="PTHR43289:SF6">
    <property type="entry name" value="SERINE_THREONINE-PROTEIN KINASE NEKL-3"/>
    <property type="match status" value="1"/>
</dbReference>
<dbReference type="EMBL" id="JBBDHC010000008">
    <property type="protein sequence ID" value="MEJ1249517.1"/>
    <property type="molecule type" value="Genomic_DNA"/>
</dbReference>
<dbReference type="GO" id="GO:0004674">
    <property type="term" value="F:protein serine/threonine kinase activity"/>
    <property type="evidence" value="ECO:0007669"/>
    <property type="project" value="UniProtKB-KW"/>
</dbReference>
<dbReference type="GO" id="GO:0005524">
    <property type="term" value="F:ATP binding"/>
    <property type="evidence" value="ECO:0007669"/>
    <property type="project" value="UniProtKB-UniRule"/>
</dbReference>
<dbReference type="InterPro" id="IPR005532">
    <property type="entry name" value="SUMF_dom"/>
</dbReference>
<keyword evidence="6 7" id="KW-0067">ATP-binding</keyword>